<gene>
    <name evidence="1" type="ORF">HPBE_LOCUS20864</name>
</gene>
<reference evidence="1 2" key="1">
    <citation type="submission" date="2018-11" db="EMBL/GenBank/DDBJ databases">
        <authorList>
            <consortium name="Pathogen Informatics"/>
        </authorList>
    </citation>
    <scope>NUCLEOTIDE SEQUENCE [LARGE SCALE GENOMIC DNA]</scope>
</reference>
<evidence type="ECO:0000313" key="3">
    <source>
        <dbReference type="WBParaSite" id="HPBE_0002086501-mRNA-1"/>
    </source>
</evidence>
<dbReference type="WBParaSite" id="HPBE_0002086501-mRNA-1">
    <property type="protein sequence ID" value="HPBE_0002086501-mRNA-1"/>
    <property type="gene ID" value="HPBE_0002086501"/>
</dbReference>
<protein>
    <submittedName>
        <fullName evidence="3">Reverse transcriptase domain-containing protein</fullName>
    </submittedName>
</protein>
<dbReference type="EMBL" id="UZAH01032508">
    <property type="protein sequence ID" value="VDP22220.1"/>
    <property type="molecule type" value="Genomic_DNA"/>
</dbReference>
<dbReference type="Proteomes" id="UP000050761">
    <property type="component" value="Unassembled WGS sequence"/>
</dbReference>
<proteinExistence type="predicted"/>
<accession>A0A3P8BVP2</accession>
<dbReference type="OrthoDB" id="5856972at2759"/>
<evidence type="ECO:0000313" key="1">
    <source>
        <dbReference type="EMBL" id="VDP22220.1"/>
    </source>
</evidence>
<keyword evidence="2" id="KW-1185">Reference proteome</keyword>
<dbReference type="AlphaFoldDB" id="A0A3P8BVP2"/>
<organism evidence="1">
    <name type="scientific">Heligmosomoides polygyrus</name>
    <name type="common">Parasitic roundworm</name>
    <dbReference type="NCBI Taxonomy" id="6339"/>
    <lineage>
        <taxon>Eukaryota</taxon>
        <taxon>Metazoa</taxon>
        <taxon>Ecdysozoa</taxon>
        <taxon>Nematoda</taxon>
        <taxon>Chromadorea</taxon>
        <taxon>Rhabditida</taxon>
        <taxon>Rhabditina</taxon>
        <taxon>Rhabditomorpha</taxon>
        <taxon>Strongyloidea</taxon>
        <taxon>Heligmosomidae</taxon>
        <taxon>Heligmosomoides</taxon>
    </lineage>
</organism>
<sequence length="366" mass="40172">MYPITKSKGGAEMSPSKPLLPICCCFRRSRKKKNQKPKSAAAAPSNGHDRLAVPTFAVNGRVVISSSLHRAPPFAERVVIDMPEDFSTARTSRDRPSNHLSMKELMRTVRREEGLKVTPRDDESSAMSSGRSLCMTDDRRELGALSPLQELDAKRLAPLEFNSLKRATFNSEDDITARAASIRSSRSALRSACSVATISGDDHLFLPPAAPDTSAARYLSVLPQMLVAIRSMASLDCEDKGCLIDCKRTSNLRFADDIVLISNNIIEMDILTTELDVVGTNIGFNMSMNKTKVMVNQWYAGALFIDSRPMLPLGLAALQMVVRDAFSAQSALTWLIEAVEFDKSRWICRTSSPESPGGLPDADFLP</sequence>
<reference evidence="3" key="2">
    <citation type="submission" date="2019-09" db="UniProtKB">
        <authorList>
            <consortium name="WormBaseParasite"/>
        </authorList>
    </citation>
    <scope>IDENTIFICATION</scope>
</reference>
<name>A0A3P8BVP2_HELPZ</name>
<evidence type="ECO:0000313" key="2">
    <source>
        <dbReference type="Proteomes" id="UP000050761"/>
    </source>
</evidence>